<evidence type="ECO:0000256" key="5">
    <source>
        <dbReference type="RuleBase" id="RU003956"/>
    </source>
</evidence>
<evidence type="ECO:0000256" key="1">
    <source>
        <dbReference type="ARBA" id="ARBA00006217"/>
    </source>
</evidence>
<comment type="catalytic activity">
    <reaction evidence="5">
        <text>hydrogencarbonate + H(+) = CO2 + H2O</text>
        <dbReference type="Rhea" id="RHEA:10748"/>
        <dbReference type="ChEBI" id="CHEBI:15377"/>
        <dbReference type="ChEBI" id="CHEBI:15378"/>
        <dbReference type="ChEBI" id="CHEBI:16526"/>
        <dbReference type="ChEBI" id="CHEBI:17544"/>
        <dbReference type="EC" id="4.2.1.1"/>
    </reaction>
</comment>
<dbReference type="EMBL" id="KL660712">
    <property type="protein sequence ID" value="KFA63954.1"/>
    <property type="molecule type" value="Genomic_DNA"/>
</dbReference>
<reference evidence="6 7" key="1">
    <citation type="journal article" date="2014" name="BMC Genomics">
        <title>Comparative genome sequencing reveals chemotype-specific gene clusters in the toxigenic black mold Stachybotrys.</title>
        <authorList>
            <person name="Semeiks J."/>
            <person name="Borek D."/>
            <person name="Otwinowski Z."/>
            <person name="Grishin N.V."/>
        </authorList>
    </citation>
    <scope>NUCLEOTIDE SEQUENCE [LARGE SCALE GENOMIC DNA]</scope>
    <source>
        <strain evidence="6 7">IBT 40285</strain>
    </source>
</reference>
<keyword evidence="3 4" id="KW-0862">Zinc</keyword>
<evidence type="ECO:0000313" key="6">
    <source>
        <dbReference type="EMBL" id="KFA63954.1"/>
    </source>
</evidence>
<evidence type="ECO:0000256" key="2">
    <source>
        <dbReference type="ARBA" id="ARBA00022723"/>
    </source>
</evidence>
<dbReference type="InterPro" id="IPR036874">
    <property type="entry name" value="Carbonic_anhydrase_sf"/>
</dbReference>
<dbReference type="STRING" id="1283841.A0A084QJ19"/>
<accession>A0A084QJ19</accession>
<dbReference type="Pfam" id="PF00484">
    <property type="entry name" value="Pro_CA"/>
    <property type="match status" value="1"/>
</dbReference>
<dbReference type="GO" id="GO:0008270">
    <property type="term" value="F:zinc ion binding"/>
    <property type="evidence" value="ECO:0007669"/>
    <property type="project" value="UniProtKB-UniRule"/>
</dbReference>
<comment type="function">
    <text evidence="5">Reversible hydration of carbon dioxide.</text>
</comment>
<dbReference type="SUPFAM" id="SSF53056">
    <property type="entry name" value="beta-carbonic anhydrase, cab"/>
    <property type="match status" value="1"/>
</dbReference>
<evidence type="ECO:0000313" key="7">
    <source>
        <dbReference type="Proteomes" id="UP000028524"/>
    </source>
</evidence>
<proteinExistence type="inferred from homology"/>
<dbReference type="OrthoDB" id="10248475at2759"/>
<keyword evidence="7" id="KW-1185">Reference proteome</keyword>
<dbReference type="Proteomes" id="UP000028524">
    <property type="component" value="Unassembled WGS sequence"/>
</dbReference>
<dbReference type="PANTHER" id="PTHR43175">
    <property type="entry name" value="CARBONIC ANHYDRASE"/>
    <property type="match status" value="1"/>
</dbReference>
<feature type="binding site" evidence="4">
    <location>
        <position position="95"/>
    </location>
    <ligand>
        <name>Zn(2+)</name>
        <dbReference type="ChEBI" id="CHEBI:29105"/>
    </ligand>
</feature>
<comment type="similarity">
    <text evidence="1 5">Belongs to the beta-class carbonic anhydrase family.</text>
</comment>
<feature type="binding site" evidence="4">
    <location>
        <position position="98"/>
    </location>
    <ligand>
        <name>Zn(2+)</name>
        <dbReference type="ChEBI" id="CHEBI:29105"/>
    </ligand>
</feature>
<protein>
    <recommendedName>
        <fullName evidence="5">Carbonic anhydrase</fullName>
        <ecNumber evidence="5">4.2.1.1</ecNumber>
    </recommendedName>
    <alternativeName>
        <fullName evidence="5">Carbonate dehydratase</fullName>
    </alternativeName>
</protein>
<dbReference type="GO" id="GO:0004089">
    <property type="term" value="F:carbonate dehydratase activity"/>
    <property type="evidence" value="ECO:0007669"/>
    <property type="project" value="UniProtKB-UniRule"/>
</dbReference>
<dbReference type="SMART" id="SM00947">
    <property type="entry name" value="Pro_CA"/>
    <property type="match status" value="1"/>
</dbReference>
<name>A0A084QJ19_STAC4</name>
<evidence type="ECO:0000256" key="4">
    <source>
        <dbReference type="PIRSR" id="PIRSR601765-1"/>
    </source>
</evidence>
<dbReference type="AlphaFoldDB" id="A0A084QJ19"/>
<dbReference type="InterPro" id="IPR001765">
    <property type="entry name" value="Carbonic_anhydrase"/>
</dbReference>
<dbReference type="PANTHER" id="PTHR43175:SF3">
    <property type="entry name" value="CARBON DISULFIDE HYDROLASE"/>
    <property type="match status" value="1"/>
</dbReference>
<evidence type="ECO:0000256" key="3">
    <source>
        <dbReference type="ARBA" id="ARBA00022833"/>
    </source>
</evidence>
<dbReference type="OMA" id="WGANTDM"/>
<feature type="binding site" evidence="4">
    <location>
        <position position="45"/>
    </location>
    <ligand>
        <name>Zn(2+)</name>
        <dbReference type="ChEBI" id="CHEBI:29105"/>
    </ligand>
</feature>
<keyword evidence="5" id="KW-0456">Lyase</keyword>
<feature type="binding site" evidence="4">
    <location>
        <position position="43"/>
    </location>
    <ligand>
        <name>Zn(2+)</name>
        <dbReference type="ChEBI" id="CHEBI:29105"/>
    </ligand>
</feature>
<sequence>MSGQPSVTELLQRNERLSAWHRPQKYFAELNTPNKPKILIVSCLDPRSAPEEIFGLQHAEALSFRNVGGKVDSIINDLVSLDFMLNCENVIVIHHTDCALLHFTADNVRQKLQQQLPEVTKMEVDSLALPEFSELEESVREDVRTLKNYKFLRQGLKDGVLGFVYDVKSGLLKKIE</sequence>
<dbReference type="InParanoid" id="A0A084QJ19"/>
<comment type="cofactor">
    <cofactor evidence="4">
        <name>Zn(2+)</name>
        <dbReference type="ChEBI" id="CHEBI:29105"/>
    </cofactor>
    <text evidence="4">Binds 1 zinc ion per subunit.</text>
</comment>
<organism evidence="6 7">
    <name type="scientific">Stachybotrys chlorohalonatus (strain IBT 40285)</name>
    <dbReference type="NCBI Taxonomy" id="1283841"/>
    <lineage>
        <taxon>Eukaryota</taxon>
        <taxon>Fungi</taxon>
        <taxon>Dikarya</taxon>
        <taxon>Ascomycota</taxon>
        <taxon>Pezizomycotina</taxon>
        <taxon>Sordariomycetes</taxon>
        <taxon>Hypocreomycetidae</taxon>
        <taxon>Hypocreales</taxon>
        <taxon>Stachybotryaceae</taxon>
        <taxon>Stachybotrys</taxon>
    </lineage>
</organism>
<dbReference type="Gene3D" id="3.40.1050.10">
    <property type="entry name" value="Carbonic anhydrase"/>
    <property type="match status" value="1"/>
</dbReference>
<dbReference type="HOGENOM" id="CLU_084253_4_1_1"/>
<gene>
    <name evidence="6" type="ORF">S40285_10140</name>
</gene>
<dbReference type="EC" id="4.2.1.1" evidence="5"/>
<dbReference type="CDD" id="cd03379">
    <property type="entry name" value="beta_CA_cladeD"/>
    <property type="match status" value="1"/>
</dbReference>
<keyword evidence="2 4" id="KW-0479">Metal-binding</keyword>